<keyword evidence="7" id="KW-1185">Reference proteome</keyword>
<evidence type="ECO:0000256" key="3">
    <source>
        <dbReference type="ARBA" id="ARBA00023163"/>
    </source>
</evidence>
<dbReference type="GO" id="GO:0003700">
    <property type="term" value="F:DNA-binding transcription factor activity"/>
    <property type="evidence" value="ECO:0007669"/>
    <property type="project" value="TreeGrafter"/>
</dbReference>
<dbReference type="PANTHER" id="PTHR30055:SF234">
    <property type="entry name" value="HTH-TYPE TRANSCRIPTIONAL REGULATOR BETI"/>
    <property type="match status" value="1"/>
</dbReference>
<name>A0A2S0KJF1_9ACTN</name>
<dbReference type="GO" id="GO:0000976">
    <property type="term" value="F:transcription cis-regulatory region binding"/>
    <property type="evidence" value="ECO:0007669"/>
    <property type="project" value="TreeGrafter"/>
</dbReference>
<keyword evidence="1" id="KW-0805">Transcription regulation</keyword>
<dbReference type="Proteomes" id="UP000239814">
    <property type="component" value="Chromosome"/>
</dbReference>
<dbReference type="InterPro" id="IPR009057">
    <property type="entry name" value="Homeodomain-like_sf"/>
</dbReference>
<proteinExistence type="predicted"/>
<protein>
    <recommendedName>
        <fullName evidence="5">HTH tetR-type domain-containing protein</fullName>
    </recommendedName>
</protein>
<evidence type="ECO:0000313" key="7">
    <source>
        <dbReference type="Proteomes" id="UP000239814"/>
    </source>
</evidence>
<evidence type="ECO:0000256" key="2">
    <source>
        <dbReference type="ARBA" id="ARBA00023125"/>
    </source>
</evidence>
<dbReference type="InterPro" id="IPR050109">
    <property type="entry name" value="HTH-type_TetR-like_transc_reg"/>
</dbReference>
<dbReference type="RefSeq" id="WP_105943474.1">
    <property type="nucleotide sequence ID" value="NZ_CP027433.1"/>
</dbReference>
<keyword evidence="3" id="KW-0804">Transcription</keyword>
<dbReference type="SUPFAM" id="SSF46689">
    <property type="entry name" value="Homeodomain-like"/>
    <property type="match status" value="1"/>
</dbReference>
<sequence>MVDVVRSRRAEYAALTRQAILDSAATRFVDQGYAETGIDEVSLDARVSKGAVYHHFADKPGLFAAVFENHCTEALEQIEGAVNESMSPREQIVKSISAMLAAYSKDRSLRGLSRQAGFAIGEDRRREIQQKGSLPYVESIFTRAKEDGTLAEGVDVAIAARMVLELVFDGAVAFAEQPTKRGYRADIERVLVAMVTGLLVDDDA</sequence>
<organism evidence="6 7">
    <name type="scientific">Gordonia iterans</name>
    <dbReference type="NCBI Taxonomy" id="1004901"/>
    <lineage>
        <taxon>Bacteria</taxon>
        <taxon>Bacillati</taxon>
        <taxon>Actinomycetota</taxon>
        <taxon>Actinomycetes</taxon>
        <taxon>Mycobacteriales</taxon>
        <taxon>Gordoniaceae</taxon>
        <taxon>Gordonia</taxon>
    </lineage>
</organism>
<dbReference type="InterPro" id="IPR049484">
    <property type="entry name" value="Rv0078-like_C"/>
</dbReference>
<dbReference type="AlphaFoldDB" id="A0A2S0KJF1"/>
<reference evidence="6 7" key="1">
    <citation type="submission" date="2018-03" db="EMBL/GenBank/DDBJ databases">
        <title>Characteristics and genome of n-alkane degrading marine bacteria Gordonia iterans isolated from crude oil contaminated in Tae-an, South Korea.</title>
        <authorList>
            <person name="Lee S.-S."/>
            <person name="Kim H."/>
        </authorList>
    </citation>
    <scope>NUCLEOTIDE SEQUENCE [LARGE SCALE GENOMIC DNA]</scope>
    <source>
        <strain evidence="6 7">Co17</strain>
    </source>
</reference>
<dbReference type="Gene3D" id="1.10.357.10">
    <property type="entry name" value="Tetracycline Repressor, domain 2"/>
    <property type="match status" value="1"/>
</dbReference>
<evidence type="ECO:0000256" key="1">
    <source>
        <dbReference type="ARBA" id="ARBA00023015"/>
    </source>
</evidence>
<feature type="DNA-binding region" description="H-T-H motif" evidence="4">
    <location>
        <begin position="37"/>
        <end position="56"/>
    </location>
</feature>
<dbReference type="SUPFAM" id="SSF48498">
    <property type="entry name" value="Tetracyclin repressor-like, C-terminal domain"/>
    <property type="match status" value="1"/>
</dbReference>
<dbReference type="InterPro" id="IPR001647">
    <property type="entry name" value="HTH_TetR"/>
</dbReference>
<dbReference type="PRINTS" id="PR00455">
    <property type="entry name" value="HTHTETR"/>
</dbReference>
<keyword evidence="2 4" id="KW-0238">DNA-binding</keyword>
<accession>A0A2S0KJF1</accession>
<feature type="domain" description="HTH tetR-type" evidence="5">
    <location>
        <begin position="14"/>
        <end position="74"/>
    </location>
</feature>
<evidence type="ECO:0000259" key="5">
    <source>
        <dbReference type="PROSITE" id="PS50977"/>
    </source>
</evidence>
<dbReference type="Pfam" id="PF21351">
    <property type="entry name" value="TetR_C_41"/>
    <property type="match status" value="1"/>
</dbReference>
<dbReference type="Pfam" id="PF00440">
    <property type="entry name" value="TetR_N"/>
    <property type="match status" value="1"/>
</dbReference>
<evidence type="ECO:0000313" key="6">
    <source>
        <dbReference type="EMBL" id="AVM01771.1"/>
    </source>
</evidence>
<gene>
    <name evidence="6" type="ORF">C6V83_17410</name>
</gene>
<dbReference type="KEGG" id="git:C6V83_17410"/>
<dbReference type="InterPro" id="IPR036271">
    <property type="entry name" value="Tet_transcr_reg_TetR-rel_C_sf"/>
</dbReference>
<dbReference type="EMBL" id="CP027433">
    <property type="protein sequence ID" value="AVM01771.1"/>
    <property type="molecule type" value="Genomic_DNA"/>
</dbReference>
<dbReference type="PROSITE" id="PS50977">
    <property type="entry name" value="HTH_TETR_2"/>
    <property type="match status" value="1"/>
</dbReference>
<dbReference type="PANTHER" id="PTHR30055">
    <property type="entry name" value="HTH-TYPE TRANSCRIPTIONAL REGULATOR RUTR"/>
    <property type="match status" value="1"/>
</dbReference>
<evidence type="ECO:0000256" key="4">
    <source>
        <dbReference type="PROSITE-ProRule" id="PRU00335"/>
    </source>
</evidence>
<dbReference type="OrthoDB" id="9805134at2"/>